<keyword evidence="2" id="KW-1185">Reference proteome</keyword>
<name>A0A2I8VH88_9EURY</name>
<dbReference type="EMBL" id="CP026309">
    <property type="protein sequence ID" value="AUV81254.1"/>
    <property type="molecule type" value="Genomic_DNA"/>
</dbReference>
<sequence>MPVEFEGYGAWFLKRVRDTLLDDDTVMGYLNDEPRRIYHRESDNPPTGLSDEYPIVGLQLVSPSSDWLGAGAGVRSSVSVQFSVAASTRWYQTHPEEQLMNVADAISHRLSQGAGPNVIPLGVTSGAETQTGSDSDAGLAGHTHVARRARFRVLGVQ</sequence>
<evidence type="ECO:0000313" key="1">
    <source>
        <dbReference type="EMBL" id="AUV81254.1"/>
    </source>
</evidence>
<dbReference type="RefSeq" id="WP_103424942.1">
    <property type="nucleotide sequence ID" value="NZ_CP026309.1"/>
</dbReference>
<proteinExistence type="predicted"/>
<reference evidence="1 2" key="1">
    <citation type="submission" date="2018-01" db="EMBL/GenBank/DDBJ databases">
        <title>Complete genome sequence of Salinigranum rubrum GX10T, an extremely halophilic archaeon isolated from a marine solar saltern.</title>
        <authorList>
            <person name="Han S."/>
        </authorList>
    </citation>
    <scope>NUCLEOTIDE SEQUENCE [LARGE SCALE GENOMIC DNA]</scope>
    <source>
        <strain evidence="1 2">GX10</strain>
    </source>
</reference>
<accession>A0A2I8VH88</accession>
<dbReference type="GeneID" id="35591607"/>
<evidence type="ECO:0000313" key="2">
    <source>
        <dbReference type="Proteomes" id="UP000236584"/>
    </source>
</evidence>
<dbReference type="Proteomes" id="UP000236584">
    <property type="component" value="Chromosome"/>
</dbReference>
<gene>
    <name evidence="1" type="ORF">C2R22_05915</name>
</gene>
<evidence type="ECO:0008006" key="3">
    <source>
        <dbReference type="Google" id="ProtNLM"/>
    </source>
</evidence>
<dbReference type="KEGG" id="srub:C2R22_05915"/>
<protein>
    <recommendedName>
        <fullName evidence="3">DUF3168 domain-containing protein</fullName>
    </recommendedName>
</protein>
<organism evidence="1 2">
    <name type="scientific">Salinigranum rubrum</name>
    <dbReference type="NCBI Taxonomy" id="755307"/>
    <lineage>
        <taxon>Archaea</taxon>
        <taxon>Methanobacteriati</taxon>
        <taxon>Methanobacteriota</taxon>
        <taxon>Stenosarchaea group</taxon>
        <taxon>Halobacteria</taxon>
        <taxon>Halobacteriales</taxon>
        <taxon>Haloferacaceae</taxon>
        <taxon>Salinigranum</taxon>
    </lineage>
</organism>
<dbReference type="AlphaFoldDB" id="A0A2I8VH88"/>